<organism evidence="1 2">
    <name type="scientific">Penicillium oxalicum (strain 114-2 / CGMCC 5302)</name>
    <name type="common">Penicillium decumbens</name>
    <dbReference type="NCBI Taxonomy" id="933388"/>
    <lineage>
        <taxon>Eukaryota</taxon>
        <taxon>Fungi</taxon>
        <taxon>Dikarya</taxon>
        <taxon>Ascomycota</taxon>
        <taxon>Pezizomycotina</taxon>
        <taxon>Eurotiomycetes</taxon>
        <taxon>Eurotiomycetidae</taxon>
        <taxon>Eurotiales</taxon>
        <taxon>Aspergillaceae</taxon>
        <taxon>Penicillium</taxon>
    </lineage>
</organism>
<dbReference type="AlphaFoldDB" id="S7ZV97"/>
<keyword evidence="2" id="KW-1185">Reference proteome</keyword>
<accession>S7ZV97</accession>
<evidence type="ECO:0000313" key="1">
    <source>
        <dbReference type="EMBL" id="EPS34324.1"/>
    </source>
</evidence>
<name>S7ZV97_PENO1</name>
<evidence type="ECO:0000313" key="2">
    <source>
        <dbReference type="Proteomes" id="UP000019376"/>
    </source>
</evidence>
<dbReference type="EMBL" id="KB644415">
    <property type="protein sequence ID" value="EPS34324.1"/>
    <property type="molecule type" value="Genomic_DNA"/>
</dbReference>
<protein>
    <submittedName>
        <fullName evidence="1">Uncharacterized protein</fullName>
    </submittedName>
</protein>
<dbReference type="HOGENOM" id="CLU_1732102_0_0_1"/>
<reference evidence="1 2" key="1">
    <citation type="journal article" date="2013" name="PLoS ONE">
        <title>Genomic and secretomic analyses reveal unique features of the lignocellulolytic enzyme system of Penicillium decumbens.</title>
        <authorList>
            <person name="Liu G."/>
            <person name="Zhang L."/>
            <person name="Wei X."/>
            <person name="Zou G."/>
            <person name="Qin Y."/>
            <person name="Ma L."/>
            <person name="Li J."/>
            <person name="Zheng H."/>
            <person name="Wang S."/>
            <person name="Wang C."/>
            <person name="Xun L."/>
            <person name="Zhao G.-P."/>
            <person name="Zhou Z."/>
            <person name="Qu Y."/>
        </authorList>
    </citation>
    <scope>NUCLEOTIDE SEQUENCE [LARGE SCALE GENOMIC DNA]</scope>
    <source>
        <strain evidence="2">114-2 / CGMCC 5302</strain>
    </source>
</reference>
<dbReference type="Proteomes" id="UP000019376">
    <property type="component" value="Unassembled WGS sequence"/>
</dbReference>
<proteinExistence type="predicted"/>
<gene>
    <name evidence="1" type="ORF">PDE_09288</name>
</gene>
<sequence length="151" mass="17090">MGGTPFEGLALWWKMGEEQERTRVTGDSVRDHLFTTAVSRGVRYPPMRHGQWEMRKGEPCSAAKRQSNLEENCGPTTRHSTPTFPSIASRFGGHWKEAGRLDDVGRALLRHPRVWTWWSVDMMEFSPGGDAARSQIARSCGGFEGDYMNFL</sequence>